<comment type="catalytic activity">
    <reaction evidence="1">
        <text>ATP + protein L-histidine = ADP + protein N-phospho-L-histidine.</text>
        <dbReference type="EC" id="2.7.13.3"/>
    </reaction>
</comment>
<feature type="non-terminal residue" evidence="9">
    <location>
        <position position="208"/>
    </location>
</feature>
<feature type="transmembrane region" description="Helical" evidence="7">
    <location>
        <begin position="12"/>
        <end position="33"/>
    </location>
</feature>
<organism evidence="9">
    <name type="scientific">Caldithrix abyssi</name>
    <dbReference type="NCBI Taxonomy" id="187145"/>
    <lineage>
        <taxon>Bacteria</taxon>
        <taxon>Pseudomonadati</taxon>
        <taxon>Calditrichota</taxon>
        <taxon>Calditrichia</taxon>
        <taxon>Calditrichales</taxon>
        <taxon>Calditrichaceae</taxon>
        <taxon>Caldithrix</taxon>
    </lineage>
</organism>
<dbReference type="GO" id="GO:0005886">
    <property type="term" value="C:plasma membrane"/>
    <property type="evidence" value="ECO:0007669"/>
    <property type="project" value="TreeGrafter"/>
</dbReference>
<dbReference type="PANTHER" id="PTHR45453">
    <property type="entry name" value="PHOSPHATE REGULON SENSOR PROTEIN PHOR"/>
    <property type="match status" value="1"/>
</dbReference>
<evidence type="ECO:0000256" key="3">
    <source>
        <dbReference type="ARBA" id="ARBA00022553"/>
    </source>
</evidence>
<keyword evidence="7" id="KW-0472">Membrane</keyword>
<dbReference type="Proteomes" id="UP000886111">
    <property type="component" value="Unassembled WGS sequence"/>
</dbReference>
<evidence type="ECO:0000313" key="9">
    <source>
        <dbReference type="EMBL" id="HHE55237.1"/>
    </source>
</evidence>
<dbReference type="CDD" id="cd00082">
    <property type="entry name" value="HisKA"/>
    <property type="match status" value="1"/>
</dbReference>
<sequence length="208" mass="24803">MKKRINLLHPLLIFISMQIVWLSLLGIWIYWYISNYSMVREFGQKYLPQFFQSTTRMQLFTLIIGLILLVFLLVGMYFVFIFLTRQININLLYENFIANFTHELKSPLASIQLYLETMTKREIDRKTQREFLERMLMDTQRLKRVIDAILDISQIEQKKKLFSPELTVASLVFPDIIKNSLQQFKIDPQNVEVNINTNAQVELDQNAW</sequence>
<dbReference type="PANTHER" id="PTHR45453:SF1">
    <property type="entry name" value="PHOSPHATE REGULON SENSOR PROTEIN PHOR"/>
    <property type="match status" value="1"/>
</dbReference>
<keyword evidence="5 9" id="KW-0418">Kinase</keyword>
<dbReference type="Gene3D" id="1.10.287.130">
    <property type="match status" value="1"/>
</dbReference>
<proteinExistence type="predicted"/>
<evidence type="ECO:0000259" key="8">
    <source>
        <dbReference type="SMART" id="SM00388"/>
    </source>
</evidence>
<dbReference type="AlphaFoldDB" id="A0A7V5H3Y5"/>
<dbReference type="InterPro" id="IPR036097">
    <property type="entry name" value="HisK_dim/P_sf"/>
</dbReference>
<keyword evidence="6" id="KW-0902">Two-component regulatory system</keyword>
<keyword evidence="3" id="KW-0597">Phosphoprotein</keyword>
<dbReference type="EC" id="2.7.13.3" evidence="2"/>
<reference evidence="9" key="1">
    <citation type="journal article" date="2020" name="mSystems">
        <title>Genome- and Community-Level Interaction Insights into Carbon Utilization and Element Cycling Functions of Hydrothermarchaeota in Hydrothermal Sediment.</title>
        <authorList>
            <person name="Zhou Z."/>
            <person name="Liu Y."/>
            <person name="Xu W."/>
            <person name="Pan J."/>
            <person name="Luo Z.H."/>
            <person name="Li M."/>
        </authorList>
    </citation>
    <scope>NUCLEOTIDE SEQUENCE [LARGE SCALE GENOMIC DNA]</scope>
    <source>
        <strain evidence="9">HyVt-76</strain>
    </source>
</reference>
<dbReference type="GO" id="GO:0016036">
    <property type="term" value="P:cellular response to phosphate starvation"/>
    <property type="evidence" value="ECO:0007669"/>
    <property type="project" value="TreeGrafter"/>
</dbReference>
<dbReference type="SUPFAM" id="SSF47384">
    <property type="entry name" value="Homodimeric domain of signal transducing histidine kinase"/>
    <property type="match status" value="1"/>
</dbReference>
<dbReference type="GO" id="GO:0004721">
    <property type="term" value="F:phosphoprotein phosphatase activity"/>
    <property type="evidence" value="ECO:0007669"/>
    <property type="project" value="TreeGrafter"/>
</dbReference>
<feature type="transmembrane region" description="Helical" evidence="7">
    <location>
        <begin position="59"/>
        <end position="83"/>
    </location>
</feature>
<keyword evidence="7" id="KW-1133">Transmembrane helix</keyword>
<keyword evidence="4" id="KW-0808">Transferase</keyword>
<dbReference type="InterPro" id="IPR050351">
    <property type="entry name" value="BphY/WalK/GraS-like"/>
</dbReference>
<evidence type="ECO:0000256" key="5">
    <source>
        <dbReference type="ARBA" id="ARBA00022777"/>
    </source>
</evidence>
<name>A0A7V5H3Y5_CALAY</name>
<evidence type="ECO:0000256" key="6">
    <source>
        <dbReference type="ARBA" id="ARBA00023012"/>
    </source>
</evidence>
<dbReference type="InterPro" id="IPR003661">
    <property type="entry name" value="HisK_dim/P_dom"/>
</dbReference>
<dbReference type="EMBL" id="DRTD01000410">
    <property type="protein sequence ID" value="HHE55237.1"/>
    <property type="molecule type" value="Genomic_DNA"/>
</dbReference>
<gene>
    <name evidence="9" type="ORF">ENL21_05600</name>
</gene>
<dbReference type="SMART" id="SM00388">
    <property type="entry name" value="HisKA"/>
    <property type="match status" value="1"/>
</dbReference>
<dbReference type="Pfam" id="PF00512">
    <property type="entry name" value="HisKA"/>
    <property type="match status" value="1"/>
</dbReference>
<feature type="domain" description="Signal transduction histidine kinase dimerisation/phosphoacceptor" evidence="8">
    <location>
        <begin position="92"/>
        <end position="158"/>
    </location>
</feature>
<evidence type="ECO:0000256" key="2">
    <source>
        <dbReference type="ARBA" id="ARBA00012438"/>
    </source>
</evidence>
<dbReference type="GO" id="GO:0000155">
    <property type="term" value="F:phosphorelay sensor kinase activity"/>
    <property type="evidence" value="ECO:0007669"/>
    <property type="project" value="InterPro"/>
</dbReference>
<evidence type="ECO:0000256" key="1">
    <source>
        <dbReference type="ARBA" id="ARBA00000085"/>
    </source>
</evidence>
<accession>A0A7V5H3Y5</accession>
<keyword evidence="7" id="KW-0812">Transmembrane</keyword>
<protein>
    <recommendedName>
        <fullName evidence="2">histidine kinase</fullName>
        <ecNumber evidence="2">2.7.13.3</ecNumber>
    </recommendedName>
</protein>
<evidence type="ECO:0000256" key="7">
    <source>
        <dbReference type="SAM" id="Phobius"/>
    </source>
</evidence>
<comment type="caution">
    <text evidence="9">The sequence shown here is derived from an EMBL/GenBank/DDBJ whole genome shotgun (WGS) entry which is preliminary data.</text>
</comment>
<evidence type="ECO:0000256" key="4">
    <source>
        <dbReference type="ARBA" id="ARBA00022679"/>
    </source>
</evidence>